<dbReference type="AlphaFoldDB" id="A0A9P8Q1R8"/>
<keyword evidence="2" id="KW-1185">Reference proteome</keyword>
<protein>
    <submittedName>
        <fullName evidence="1">Uncharacterized protein</fullName>
    </submittedName>
</protein>
<accession>A0A9P8Q1R8</accession>
<proteinExistence type="predicted"/>
<dbReference type="EMBL" id="JAEUBG010003710">
    <property type="protein sequence ID" value="KAH3682403.1"/>
    <property type="molecule type" value="Genomic_DNA"/>
</dbReference>
<comment type="caution">
    <text evidence="1">The sequence shown here is derived from an EMBL/GenBank/DDBJ whole genome shotgun (WGS) entry which is preliminary data.</text>
</comment>
<dbReference type="Proteomes" id="UP000774326">
    <property type="component" value="Unassembled WGS sequence"/>
</dbReference>
<sequence>MFSMSSPEVFKTNSSMSLPNKLQENPMLMAVSTLSPVKTQSLIPALLKRAIESGTPSFVDEFFGDESNLIWPQLLISSNAFQAFNHDFSVLCDQLTFSGGFFFDIDTLSLSQTSQGFGVCSTVTDTVDGTLLELHDVLRQSTSLIGEDIFNLTQVIRDIPGFRSARIVQFFIVHHDI</sequence>
<dbReference type="OrthoDB" id="10522124at2759"/>
<reference evidence="1" key="2">
    <citation type="submission" date="2021-01" db="EMBL/GenBank/DDBJ databases">
        <authorList>
            <person name="Schikora-Tamarit M.A."/>
        </authorList>
    </citation>
    <scope>NUCLEOTIDE SEQUENCE</scope>
    <source>
        <strain evidence="1">CBS2887</strain>
    </source>
</reference>
<organism evidence="1 2">
    <name type="scientific">Wickerhamomyces pijperi</name>
    <name type="common">Yeast</name>
    <name type="synonym">Pichia pijperi</name>
    <dbReference type="NCBI Taxonomy" id="599730"/>
    <lineage>
        <taxon>Eukaryota</taxon>
        <taxon>Fungi</taxon>
        <taxon>Dikarya</taxon>
        <taxon>Ascomycota</taxon>
        <taxon>Saccharomycotina</taxon>
        <taxon>Saccharomycetes</taxon>
        <taxon>Phaffomycetales</taxon>
        <taxon>Wickerhamomycetaceae</taxon>
        <taxon>Wickerhamomyces</taxon>
    </lineage>
</organism>
<evidence type="ECO:0000313" key="1">
    <source>
        <dbReference type="EMBL" id="KAH3682403.1"/>
    </source>
</evidence>
<evidence type="ECO:0000313" key="2">
    <source>
        <dbReference type="Proteomes" id="UP000774326"/>
    </source>
</evidence>
<name>A0A9P8Q1R8_WICPI</name>
<reference evidence="1" key="1">
    <citation type="journal article" date="2021" name="Open Biol.">
        <title>Shared evolutionary footprints suggest mitochondrial oxidative damage underlies multiple complex I losses in fungi.</title>
        <authorList>
            <person name="Schikora-Tamarit M.A."/>
            <person name="Marcet-Houben M."/>
            <person name="Nosek J."/>
            <person name="Gabaldon T."/>
        </authorList>
    </citation>
    <scope>NUCLEOTIDE SEQUENCE</scope>
    <source>
        <strain evidence="1">CBS2887</strain>
    </source>
</reference>
<gene>
    <name evidence="1" type="ORF">WICPIJ_006628</name>
</gene>